<feature type="repeat" description="TPR" evidence="1">
    <location>
        <begin position="500"/>
        <end position="533"/>
    </location>
</feature>
<dbReference type="EMBL" id="JBHUGD010000003">
    <property type="protein sequence ID" value="MFD1948587.1"/>
    <property type="molecule type" value="Genomic_DNA"/>
</dbReference>
<reference evidence="4" key="1">
    <citation type="journal article" date="2019" name="Int. J. Syst. Evol. Microbiol.">
        <title>The Global Catalogue of Microorganisms (GCM) 10K type strain sequencing project: providing services to taxonomists for standard genome sequencing and annotation.</title>
        <authorList>
            <consortium name="The Broad Institute Genomics Platform"/>
            <consortium name="The Broad Institute Genome Sequencing Center for Infectious Disease"/>
            <person name="Wu L."/>
            <person name="Ma J."/>
        </authorList>
    </citation>
    <scope>NUCLEOTIDE SEQUENCE [LARGE SCALE GENOMIC DNA]</scope>
    <source>
        <strain evidence="4">CGMCC 1.12477</strain>
    </source>
</reference>
<dbReference type="Gene3D" id="1.25.40.10">
    <property type="entry name" value="Tetratricopeptide repeat domain"/>
    <property type="match status" value="2"/>
</dbReference>
<evidence type="ECO:0000313" key="4">
    <source>
        <dbReference type="Proteomes" id="UP001597351"/>
    </source>
</evidence>
<dbReference type="CDD" id="cd00085">
    <property type="entry name" value="HNHc"/>
    <property type="match status" value="1"/>
</dbReference>
<dbReference type="Pfam" id="PF13391">
    <property type="entry name" value="HNH_2"/>
    <property type="match status" value="1"/>
</dbReference>
<feature type="domain" description="HNH nuclease" evidence="2">
    <location>
        <begin position="46"/>
        <end position="89"/>
    </location>
</feature>
<accession>A0ABW4TPK8</accession>
<dbReference type="Pfam" id="PF13424">
    <property type="entry name" value="TPR_12"/>
    <property type="match status" value="1"/>
</dbReference>
<dbReference type="InterPro" id="IPR019734">
    <property type="entry name" value="TPR_rpt"/>
</dbReference>
<name>A0ABW4TPK8_9ACTN</name>
<sequence length="848" mass="92323">MTTPTGTRRPPAPDCNLLWASSHGTCAHPTCDRPLVVFDGGRWATLGEIAHIRAHSPDGPRFDSTWTGSADSYENCLLLCRDHHRLIDSNPDAYPVDTLLEWKRQHEIVEPGYRLEVMSHIAAPPPAARLAVVRDQALMGLGETLTTRSRVALLGLSGAGKTEMARQWLTSRGGEYSFRWWVRGHGRETLANDLASLAPLLGLPATRGQLVELQAAAVRDELSARGAWLLVVDNASSPMDLADLLPAESGHVIVTSQDQSWSGVVPPLLVPPLTDAEAIELLRRSPALDSADQDDLRRLVSECRGHPLVVDQAAGYIARTGMGVSDYTELLRTRRPETLDRSAGRPDVRFSESIQMALDQVGSDSHDILAIMAQVAPGPFEIRSVPDFERSGDPEESQDWSRFRFEDALANLRAFSLVQREGNTLVAHDLVTDVVGSALTEAQRFTAFSRAVWTLLEQLPDRPSESFEWPTMERLLPHALAVLERVEGLGRGEVFSLATVRIHDRLGVYFGGRGQHDRAREHFDRGLELMQDRGLTDSSMYGSLLHNLGNLHAELGDSVNAETLLRQALQVKERALGENALLVGISCGALGAVLEATGDWDEARRYHERAASIYRHNDNHGWTANALIDLAAIARQDDRPEDADSLLRNAIDEADLSGDAIPERVTARLRLADLRASASDLPGATKLASAARTIAGTSAAPVQLAAALEAQGRYLTWMGLEQAGLHLSRRALGVWKQVYATDPIRYGKALGNYGYGLVLAGRPDLALEPLQQSQAQLEQVLPAEDETVAVARLLTAKAQMHLLDEPSARELLEVIAADAEPGSEAVDEALHILSLIDGAAPEADGQAD</sequence>
<dbReference type="RefSeq" id="WP_343920785.1">
    <property type="nucleotide sequence ID" value="NZ_BAAAJT010000002.1"/>
</dbReference>
<keyword evidence="1" id="KW-0802">TPR repeat</keyword>
<dbReference type="SUPFAM" id="SSF52540">
    <property type="entry name" value="P-loop containing nucleoside triphosphate hydrolases"/>
    <property type="match status" value="1"/>
</dbReference>
<dbReference type="SMART" id="SM00028">
    <property type="entry name" value="TPR"/>
    <property type="match status" value="5"/>
</dbReference>
<dbReference type="PANTHER" id="PTHR47691">
    <property type="entry name" value="REGULATOR-RELATED"/>
    <property type="match status" value="1"/>
</dbReference>
<dbReference type="InterPro" id="IPR027417">
    <property type="entry name" value="P-loop_NTPase"/>
</dbReference>
<protein>
    <submittedName>
        <fullName evidence="3">Tetratricopeptide repeat protein</fullName>
    </submittedName>
</protein>
<evidence type="ECO:0000256" key="1">
    <source>
        <dbReference type="PROSITE-ProRule" id="PRU00339"/>
    </source>
</evidence>
<dbReference type="PANTHER" id="PTHR47691:SF3">
    <property type="entry name" value="HTH-TYPE TRANSCRIPTIONAL REGULATOR RV0890C-RELATED"/>
    <property type="match status" value="1"/>
</dbReference>
<proteinExistence type="predicted"/>
<dbReference type="Gene3D" id="3.40.50.300">
    <property type="entry name" value="P-loop containing nucleotide triphosphate hydrolases"/>
    <property type="match status" value="1"/>
</dbReference>
<dbReference type="SUPFAM" id="SSF48452">
    <property type="entry name" value="TPR-like"/>
    <property type="match status" value="2"/>
</dbReference>
<dbReference type="PROSITE" id="PS50005">
    <property type="entry name" value="TPR"/>
    <property type="match status" value="1"/>
</dbReference>
<organism evidence="3 4">
    <name type="scientific">Nocardioides aestuarii</name>
    <dbReference type="NCBI Taxonomy" id="252231"/>
    <lineage>
        <taxon>Bacteria</taxon>
        <taxon>Bacillati</taxon>
        <taxon>Actinomycetota</taxon>
        <taxon>Actinomycetes</taxon>
        <taxon>Propionibacteriales</taxon>
        <taxon>Nocardioidaceae</taxon>
        <taxon>Nocardioides</taxon>
    </lineage>
</organism>
<comment type="caution">
    <text evidence="3">The sequence shown here is derived from an EMBL/GenBank/DDBJ whole genome shotgun (WGS) entry which is preliminary data.</text>
</comment>
<dbReference type="InterPro" id="IPR003615">
    <property type="entry name" value="HNH_nuc"/>
</dbReference>
<dbReference type="InterPro" id="IPR011990">
    <property type="entry name" value="TPR-like_helical_dom_sf"/>
</dbReference>
<evidence type="ECO:0000313" key="3">
    <source>
        <dbReference type="EMBL" id="MFD1948587.1"/>
    </source>
</evidence>
<gene>
    <name evidence="3" type="ORF">ACFSDE_17430</name>
</gene>
<dbReference type="Proteomes" id="UP001597351">
    <property type="component" value="Unassembled WGS sequence"/>
</dbReference>
<keyword evidence="4" id="KW-1185">Reference proteome</keyword>
<evidence type="ECO:0000259" key="2">
    <source>
        <dbReference type="Pfam" id="PF13391"/>
    </source>
</evidence>